<evidence type="ECO:0000256" key="9">
    <source>
        <dbReference type="ARBA" id="ARBA00023136"/>
    </source>
</evidence>
<evidence type="ECO:0000256" key="5">
    <source>
        <dbReference type="ARBA" id="ARBA00022692"/>
    </source>
</evidence>
<gene>
    <name evidence="14" type="ORF">FE839_09730</name>
</gene>
<protein>
    <submittedName>
        <fullName evidence="14">Carbohydrate porin</fullName>
    </submittedName>
</protein>
<dbReference type="InterPro" id="IPR021570">
    <property type="entry name" value="LamB-type_porin_N_dom"/>
</dbReference>
<evidence type="ECO:0000313" key="15">
    <source>
        <dbReference type="Proteomes" id="UP000307430"/>
    </source>
</evidence>
<keyword evidence="6 12" id="KW-0732">Signal</keyword>
<evidence type="ECO:0000256" key="2">
    <source>
        <dbReference type="ARBA" id="ARBA00007055"/>
    </source>
</evidence>
<dbReference type="GO" id="GO:0006811">
    <property type="term" value="P:monoatomic ion transport"/>
    <property type="evidence" value="ECO:0007669"/>
    <property type="project" value="UniProtKB-KW"/>
</dbReference>
<feature type="coiled-coil region" evidence="11">
    <location>
        <begin position="27"/>
        <end position="58"/>
    </location>
</feature>
<name>A0A5R9LIU8_9ENTR</name>
<proteinExistence type="inferred from homology"/>
<evidence type="ECO:0000259" key="13">
    <source>
        <dbReference type="Pfam" id="PF11471"/>
    </source>
</evidence>
<dbReference type="PANTHER" id="PTHR38762">
    <property type="entry name" value="CRYPTIC OUTER MEMBRANE PORIN BGLH-RELATED"/>
    <property type="match status" value="1"/>
</dbReference>
<dbReference type="GO" id="GO:0009279">
    <property type="term" value="C:cell outer membrane"/>
    <property type="evidence" value="ECO:0007669"/>
    <property type="project" value="UniProtKB-SubCell"/>
</dbReference>
<keyword evidence="15" id="KW-1185">Reference proteome</keyword>
<organism evidence="14 15">
    <name type="scientific">Klebsiella indica</name>
    <dbReference type="NCBI Taxonomy" id="2582917"/>
    <lineage>
        <taxon>Bacteria</taxon>
        <taxon>Pseudomonadati</taxon>
        <taxon>Pseudomonadota</taxon>
        <taxon>Gammaproteobacteria</taxon>
        <taxon>Enterobacterales</taxon>
        <taxon>Enterobacteriaceae</taxon>
        <taxon>Klebsiella/Raoultella group</taxon>
        <taxon>Klebsiella</taxon>
    </lineage>
</organism>
<dbReference type="Proteomes" id="UP000307430">
    <property type="component" value="Unassembled WGS sequence"/>
</dbReference>
<dbReference type="Pfam" id="PF02264">
    <property type="entry name" value="LamB"/>
    <property type="match status" value="1"/>
</dbReference>
<keyword evidence="11" id="KW-0175">Coiled coil</keyword>
<feature type="domain" description="LamB-type porin N-terminal" evidence="13">
    <location>
        <begin position="29"/>
        <end position="59"/>
    </location>
</feature>
<keyword evidence="8" id="KW-0626">Porin</keyword>
<evidence type="ECO:0000256" key="8">
    <source>
        <dbReference type="ARBA" id="ARBA00023114"/>
    </source>
</evidence>
<comment type="subcellular location">
    <subcellularLocation>
        <location evidence="1">Cell outer membrane</location>
        <topology evidence="1">Multi-pass membrane protein</topology>
    </subcellularLocation>
</comment>
<dbReference type="InterPro" id="IPR050286">
    <property type="entry name" value="G_neg_Bact_CarbUptk_Porin"/>
</dbReference>
<evidence type="ECO:0000256" key="3">
    <source>
        <dbReference type="ARBA" id="ARBA00022448"/>
    </source>
</evidence>
<comment type="caution">
    <text evidence="14">The sequence shown here is derived from an EMBL/GenBank/DDBJ whole genome shotgun (WGS) entry which is preliminary data.</text>
</comment>
<dbReference type="AlphaFoldDB" id="A0A5R9LIU8"/>
<feature type="signal peptide" evidence="12">
    <location>
        <begin position="1"/>
        <end position="25"/>
    </location>
</feature>
<keyword evidence="5" id="KW-0812">Transmembrane</keyword>
<keyword evidence="10" id="KW-0998">Cell outer membrane</keyword>
<dbReference type="PANTHER" id="PTHR38762:SF1">
    <property type="entry name" value="CRYPTIC OUTER MEMBRANE PORIN BGLH-RELATED"/>
    <property type="match status" value="1"/>
</dbReference>
<comment type="similarity">
    <text evidence="2">Belongs to the porin LamB (TC 1.B.3) family.</text>
</comment>
<dbReference type="CDD" id="cd01346">
    <property type="entry name" value="Maltoporin-like"/>
    <property type="match status" value="1"/>
</dbReference>
<dbReference type="RefSeq" id="WP_138360637.1">
    <property type="nucleotide sequence ID" value="NZ_VCHQ01000011.1"/>
</dbReference>
<evidence type="ECO:0000256" key="12">
    <source>
        <dbReference type="SAM" id="SignalP"/>
    </source>
</evidence>
<dbReference type="SUPFAM" id="SSF56935">
    <property type="entry name" value="Porins"/>
    <property type="match status" value="1"/>
</dbReference>
<dbReference type="GO" id="GO:0015288">
    <property type="term" value="F:porin activity"/>
    <property type="evidence" value="ECO:0007669"/>
    <property type="project" value="UniProtKB-KW"/>
</dbReference>
<evidence type="ECO:0000256" key="10">
    <source>
        <dbReference type="ARBA" id="ARBA00023237"/>
    </source>
</evidence>
<dbReference type="InterPro" id="IPR003192">
    <property type="entry name" value="Porin_LamB"/>
</dbReference>
<dbReference type="GO" id="GO:0046930">
    <property type="term" value="C:pore complex"/>
    <property type="evidence" value="ECO:0007669"/>
    <property type="project" value="UniProtKB-KW"/>
</dbReference>
<accession>A0A5R9LIU8</accession>
<dbReference type="InterPro" id="IPR036998">
    <property type="entry name" value="Porin_LamB_sf"/>
</dbReference>
<dbReference type="Gene3D" id="2.40.170.10">
    <property type="entry name" value="Porin, LamB type"/>
    <property type="match status" value="1"/>
</dbReference>
<keyword evidence="3" id="KW-0813">Transport</keyword>
<keyword evidence="4" id="KW-1134">Transmembrane beta strand</keyword>
<evidence type="ECO:0000256" key="4">
    <source>
        <dbReference type="ARBA" id="ARBA00022452"/>
    </source>
</evidence>
<reference evidence="14 15" key="1">
    <citation type="submission" date="2019-05" db="EMBL/GenBank/DDBJ databases">
        <title>Genome sequence of Klebsiella sp strain TOUT106.</title>
        <authorList>
            <person name="Rahi P."/>
            <person name="Chaudhari D."/>
        </authorList>
    </citation>
    <scope>NUCLEOTIDE SEQUENCE [LARGE SCALE GENOMIC DNA]</scope>
    <source>
        <strain evidence="14 15">TOUT106</strain>
    </source>
</reference>
<evidence type="ECO:0000256" key="7">
    <source>
        <dbReference type="ARBA" id="ARBA00023065"/>
    </source>
</evidence>
<evidence type="ECO:0000313" key="14">
    <source>
        <dbReference type="EMBL" id="TLV19250.1"/>
    </source>
</evidence>
<evidence type="ECO:0000256" key="6">
    <source>
        <dbReference type="ARBA" id="ARBA00022729"/>
    </source>
</evidence>
<evidence type="ECO:0000256" key="11">
    <source>
        <dbReference type="SAM" id="Coils"/>
    </source>
</evidence>
<dbReference type="EMBL" id="VCHQ01000011">
    <property type="protein sequence ID" value="TLV19250.1"/>
    <property type="molecule type" value="Genomic_DNA"/>
</dbReference>
<feature type="chain" id="PRO_5024281108" evidence="12">
    <location>
        <begin position="26"/>
        <end position="541"/>
    </location>
</feature>
<keyword evidence="7" id="KW-0406">Ion transport</keyword>
<evidence type="ECO:0000256" key="1">
    <source>
        <dbReference type="ARBA" id="ARBA00004571"/>
    </source>
</evidence>
<dbReference type="GO" id="GO:0015144">
    <property type="term" value="F:carbohydrate transmembrane transporter activity"/>
    <property type="evidence" value="ECO:0007669"/>
    <property type="project" value="TreeGrafter"/>
</dbReference>
<dbReference type="Pfam" id="PF11471">
    <property type="entry name" value="Sugarporin_N"/>
    <property type="match status" value="1"/>
</dbReference>
<dbReference type="GO" id="GO:0015774">
    <property type="term" value="P:polysaccharide transport"/>
    <property type="evidence" value="ECO:0007669"/>
    <property type="project" value="TreeGrafter"/>
</dbReference>
<keyword evidence="9" id="KW-0472">Membrane</keyword>
<sequence length="541" mass="60527">MIQNTQLKSIVLLISSAIVSNSAMAAKLTIEQRLELLEKELAENKQELQSTRKALQQYKVFFDWQPVTTGTADTGIANSARDKLNKKPQTVPTATVSTSVAATAGGSATKVTGATSAQDMTLADISKYVKDDLGFNYSGYFRTGWATSSHGVPKSYAIGALGRFGNEYGGWFDLILDKRVYAQNGKTVNAVVWLDGNVSQSYSNGSFNTNKDNILQFSDMYITTTGFIPSLPEANFWVGKHYLQNYEIQMLDWKAHKADSAGAVGLENINVGVGKLDIALLRQDLDLYSKDYSSTTQVNTNAIDMRFHDIPLWDKATLGVYGRYNMPNKDHISKSDNYFDMKDAWLITGLVRQNFDNGGFNEFVIQAANNAIASGFMHISDSNPDYGYNGYYYGDHTNGTGLRLISQGETYLRPDVIMANALVYGRGNDLYSYETGAHTDFETFRAVVRPAYIWNDYNQTGVELAYFNQTNEANNQKYHESGYKTTLYHAFKVGTSMLRSRPEIRFYGTYIKSLENDISEVSFEDDKNDQFSVGVQAEVWW</sequence>